<name>A0A8S5NN62_9VIRU</name>
<feature type="domain" description="Replication-associated protein ORF2/G2P" evidence="1">
    <location>
        <begin position="76"/>
        <end position="188"/>
    </location>
</feature>
<sequence length="303" mass="35570">MVCYNPILMYPVEGAITKNGKQHYSFYGSLSAHPELANDSRFIRCSCKQCIGCRLENSRQWAVRAVHEARTSSSAYFVTCTFDDYHLPPDRSLSKKFHQTFMKNLRREYGSGIRFLGCGEYGELHGRPHYHYILFNIDFDDKVFRFRTDGYNTYTSSRFAKIWKYGMHLIGGFSFDSAAYVARYIVKKQTGSNAAAHYNGRTPEFMLASNRPGIGGKWLEEHGEECYANDFVVINGKKMRPPRYYDNKFDETHPHWMEYIRNNRIEKMLHNLENNTYERLVDRCRVQEGKYKHFLGRKLDNVL</sequence>
<reference evidence="2" key="1">
    <citation type="journal article" date="2021" name="Proc. Natl. Acad. Sci. U.S.A.">
        <title>A Catalog of Tens of Thousands of Viruses from Human Metagenomes Reveals Hidden Associations with Chronic Diseases.</title>
        <authorList>
            <person name="Tisza M.J."/>
            <person name="Buck C.B."/>
        </authorList>
    </citation>
    <scope>NUCLEOTIDE SEQUENCE</scope>
    <source>
        <strain evidence="2">Ctn4Z9</strain>
    </source>
</reference>
<evidence type="ECO:0000313" key="2">
    <source>
        <dbReference type="EMBL" id="DAD95804.1"/>
    </source>
</evidence>
<accession>A0A8S5NN62</accession>
<organism evidence="2">
    <name type="scientific">Microviridae sp. ctn4Z9</name>
    <dbReference type="NCBI Taxonomy" id="2826744"/>
    <lineage>
        <taxon>Viruses</taxon>
        <taxon>Monodnaviria</taxon>
        <taxon>Sangervirae</taxon>
        <taxon>Phixviricota</taxon>
        <taxon>Malgrandaviricetes</taxon>
        <taxon>Petitvirales</taxon>
        <taxon>Microviridae</taxon>
    </lineage>
</organism>
<proteinExistence type="predicted"/>
<dbReference type="Pfam" id="PF23343">
    <property type="entry name" value="REP_ORF2-G2P"/>
    <property type="match status" value="1"/>
</dbReference>
<dbReference type="EMBL" id="BK015203">
    <property type="protein sequence ID" value="DAD95804.1"/>
    <property type="molecule type" value="Genomic_DNA"/>
</dbReference>
<evidence type="ECO:0000259" key="1">
    <source>
        <dbReference type="Pfam" id="PF23343"/>
    </source>
</evidence>
<protein>
    <submittedName>
        <fullName evidence="2">Replication associated protein</fullName>
    </submittedName>
</protein>
<dbReference type="InterPro" id="IPR056906">
    <property type="entry name" value="ORF2/G2P_dom"/>
</dbReference>